<evidence type="ECO:0000313" key="14">
    <source>
        <dbReference type="Proteomes" id="UP001229421"/>
    </source>
</evidence>
<dbReference type="Proteomes" id="UP001229421">
    <property type="component" value="Unassembled WGS sequence"/>
</dbReference>
<feature type="domain" description="PHD-type" evidence="8">
    <location>
        <begin position="243"/>
        <end position="293"/>
    </location>
</feature>
<dbReference type="Pfam" id="PF00628">
    <property type="entry name" value="PHD"/>
    <property type="match status" value="2"/>
</dbReference>
<dbReference type="GO" id="GO:0008270">
    <property type="term" value="F:zinc ion binding"/>
    <property type="evidence" value="ECO:0007669"/>
    <property type="project" value="UniProtKB-KW"/>
</dbReference>
<dbReference type="Pfam" id="PF02375">
    <property type="entry name" value="JmjN"/>
    <property type="match status" value="1"/>
</dbReference>
<evidence type="ECO:0008006" key="15">
    <source>
        <dbReference type="Google" id="ProtNLM"/>
    </source>
</evidence>
<dbReference type="PROSITE" id="PS01359">
    <property type="entry name" value="ZF_PHD_1"/>
    <property type="match status" value="2"/>
</dbReference>
<dbReference type="SMART" id="SM00545">
    <property type="entry name" value="JmjN"/>
    <property type="match status" value="1"/>
</dbReference>
<dbReference type="PROSITE" id="PS51184">
    <property type="entry name" value="JMJC"/>
    <property type="match status" value="1"/>
</dbReference>
<dbReference type="PROSITE" id="PS51183">
    <property type="entry name" value="JMJN"/>
    <property type="match status" value="1"/>
</dbReference>
<organism evidence="13 14">
    <name type="scientific">Tagetes erecta</name>
    <name type="common">African marigold</name>
    <dbReference type="NCBI Taxonomy" id="13708"/>
    <lineage>
        <taxon>Eukaryota</taxon>
        <taxon>Viridiplantae</taxon>
        <taxon>Streptophyta</taxon>
        <taxon>Embryophyta</taxon>
        <taxon>Tracheophyta</taxon>
        <taxon>Spermatophyta</taxon>
        <taxon>Magnoliopsida</taxon>
        <taxon>eudicotyledons</taxon>
        <taxon>Gunneridae</taxon>
        <taxon>Pentapetalae</taxon>
        <taxon>asterids</taxon>
        <taxon>campanulids</taxon>
        <taxon>Asterales</taxon>
        <taxon>Asteraceae</taxon>
        <taxon>Asteroideae</taxon>
        <taxon>Heliantheae alliance</taxon>
        <taxon>Tageteae</taxon>
        <taxon>Tagetes</taxon>
    </lineage>
</organism>
<evidence type="ECO:0000313" key="13">
    <source>
        <dbReference type="EMBL" id="KAK1438629.1"/>
    </source>
</evidence>
<dbReference type="FunFam" id="2.60.120.650:FF:000042">
    <property type="entry name" value="Transcription factor jumonji (JmjC) domain-containing protein"/>
    <property type="match status" value="1"/>
</dbReference>
<evidence type="ECO:0000256" key="6">
    <source>
        <dbReference type="ARBA" id="ARBA00023242"/>
    </source>
</evidence>
<dbReference type="InterPro" id="IPR004198">
    <property type="entry name" value="Znf_C5HC2"/>
</dbReference>
<evidence type="ECO:0000256" key="7">
    <source>
        <dbReference type="PROSITE-ProRule" id="PRU00175"/>
    </source>
</evidence>
<dbReference type="PROSITE" id="PS50016">
    <property type="entry name" value="ZF_PHD_2"/>
    <property type="match status" value="1"/>
</dbReference>
<keyword evidence="4 7" id="KW-0863">Zinc-finger</keyword>
<dbReference type="SMART" id="SM00249">
    <property type="entry name" value="PHD"/>
    <property type="match status" value="3"/>
</dbReference>
<dbReference type="GO" id="GO:0000785">
    <property type="term" value="C:chromatin"/>
    <property type="evidence" value="ECO:0007669"/>
    <property type="project" value="TreeGrafter"/>
</dbReference>
<dbReference type="CDD" id="cd15543">
    <property type="entry name" value="PHD_RSF1"/>
    <property type="match status" value="1"/>
</dbReference>
<keyword evidence="6" id="KW-0539">Nucleus</keyword>
<evidence type="ECO:0000256" key="5">
    <source>
        <dbReference type="ARBA" id="ARBA00022833"/>
    </source>
</evidence>
<dbReference type="InterPro" id="IPR011011">
    <property type="entry name" value="Znf_FYVE_PHD"/>
</dbReference>
<evidence type="ECO:0000259" key="10">
    <source>
        <dbReference type="PROSITE" id="PS51011"/>
    </source>
</evidence>
<accession>A0AAD8LA52</accession>
<dbReference type="CDD" id="cd16100">
    <property type="entry name" value="ARID"/>
    <property type="match status" value="1"/>
</dbReference>
<dbReference type="PANTHER" id="PTHR10694:SF133">
    <property type="entry name" value="LYSINE-SPECIFIC DEMETHYLASE JMJ17"/>
    <property type="match status" value="1"/>
</dbReference>
<dbReference type="PROSITE" id="PS50089">
    <property type="entry name" value="ZF_RING_2"/>
    <property type="match status" value="1"/>
</dbReference>
<dbReference type="GO" id="GO:0010468">
    <property type="term" value="P:regulation of gene expression"/>
    <property type="evidence" value="ECO:0007669"/>
    <property type="project" value="TreeGrafter"/>
</dbReference>
<evidence type="ECO:0000256" key="3">
    <source>
        <dbReference type="ARBA" id="ARBA00022737"/>
    </source>
</evidence>
<dbReference type="InterPro" id="IPR019786">
    <property type="entry name" value="Zinc_finger_PHD-type_CS"/>
</dbReference>
<evidence type="ECO:0000259" key="9">
    <source>
        <dbReference type="PROSITE" id="PS50089"/>
    </source>
</evidence>
<comment type="caution">
    <text evidence="13">The sequence shown here is derived from an EMBL/GenBank/DDBJ whole genome shotgun (WGS) entry which is preliminary data.</text>
</comment>
<dbReference type="Pfam" id="PF08429">
    <property type="entry name" value="PLU-1"/>
    <property type="match status" value="1"/>
</dbReference>
<evidence type="ECO:0000259" key="8">
    <source>
        <dbReference type="PROSITE" id="PS50016"/>
    </source>
</evidence>
<feature type="domain" description="ARID" evidence="10">
    <location>
        <begin position="99"/>
        <end position="194"/>
    </location>
</feature>
<dbReference type="InterPro" id="IPR003349">
    <property type="entry name" value="JmjN"/>
</dbReference>
<dbReference type="GO" id="GO:0032452">
    <property type="term" value="F:histone demethylase activity"/>
    <property type="evidence" value="ECO:0007669"/>
    <property type="project" value="TreeGrafter"/>
</dbReference>
<dbReference type="SUPFAM" id="SSF46774">
    <property type="entry name" value="ARID-like"/>
    <property type="match status" value="1"/>
</dbReference>
<feature type="domain" description="JmjN" evidence="11">
    <location>
        <begin position="32"/>
        <end position="73"/>
    </location>
</feature>
<dbReference type="InterPro" id="IPR001965">
    <property type="entry name" value="Znf_PHD"/>
</dbReference>
<dbReference type="Pfam" id="PF01388">
    <property type="entry name" value="ARID"/>
    <property type="match status" value="1"/>
</dbReference>
<gene>
    <name evidence="13" type="ORF">QVD17_04438</name>
</gene>
<name>A0AAD8LA52_TARER</name>
<dbReference type="SUPFAM" id="SSF57903">
    <property type="entry name" value="FYVE/PHD zinc finger"/>
    <property type="match status" value="3"/>
</dbReference>
<dbReference type="PANTHER" id="PTHR10694">
    <property type="entry name" value="LYSINE-SPECIFIC DEMETHYLASE"/>
    <property type="match status" value="1"/>
</dbReference>
<dbReference type="SMART" id="SM00501">
    <property type="entry name" value="BRIGHT"/>
    <property type="match status" value="1"/>
</dbReference>
<dbReference type="FunFam" id="2.60.120.650:FF:000078">
    <property type="entry name" value="Predicted protein"/>
    <property type="match status" value="1"/>
</dbReference>
<dbReference type="Gene3D" id="3.30.40.10">
    <property type="entry name" value="Zinc/RING finger domain, C3HC4 (zinc finger)"/>
    <property type="match status" value="3"/>
</dbReference>
<dbReference type="Pfam" id="PF02373">
    <property type="entry name" value="JmjC"/>
    <property type="match status" value="1"/>
</dbReference>
<dbReference type="Gene3D" id="1.10.150.60">
    <property type="entry name" value="ARID DNA-binding domain"/>
    <property type="match status" value="1"/>
</dbReference>
<feature type="domain" description="RING-type" evidence="9">
    <location>
        <begin position="1453"/>
        <end position="1499"/>
    </location>
</feature>
<evidence type="ECO:0000256" key="2">
    <source>
        <dbReference type="ARBA" id="ARBA00022723"/>
    </source>
</evidence>
<dbReference type="GO" id="GO:0003677">
    <property type="term" value="F:DNA binding"/>
    <property type="evidence" value="ECO:0007669"/>
    <property type="project" value="InterPro"/>
</dbReference>
<dbReference type="InterPro" id="IPR003347">
    <property type="entry name" value="JmjC_dom"/>
</dbReference>
<evidence type="ECO:0000259" key="12">
    <source>
        <dbReference type="PROSITE" id="PS51184"/>
    </source>
</evidence>
<dbReference type="EMBL" id="JAUHHV010000001">
    <property type="protein sequence ID" value="KAK1438629.1"/>
    <property type="molecule type" value="Genomic_DNA"/>
</dbReference>
<dbReference type="SMART" id="SM00558">
    <property type="entry name" value="JmjC"/>
    <property type="match status" value="1"/>
</dbReference>
<dbReference type="SUPFAM" id="SSF51197">
    <property type="entry name" value="Clavaminate synthase-like"/>
    <property type="match status" value="1"/>
</dbReference>
<dbReference type="InterPro" id="IPR019787">
    <property type="entry name" value="Znf_PHD-finger"/>
</dbReference>
<evidence type="ECO:0000256" key="4">
    <source>
        <dbReference type="ARBA" id="ARBA00022771"/>
    </source>
</evidence>
<dbReference type="PROSITE" id="PS51257">
    <property type="entry name" value="PROKAR_LIPOPROTEIN"/>
    <property type="match status" value="1"/>
</dbReference>
<dbReference type="SMART" id="SM01014">
    <property type="entry name" value="ARID"/>
    <property type="match status" value="1"/>
</dbReference>
<keyword evidence="2" id="KW-0479">Metal-binding</keyword>
<reference evidence="13" key="1">
    <citation type="journal article" date="2023" name="bioRxiv">
        <title>Improved chromosome-level genome assembly for marigold (Tagetes erecta).</title>
        <authorList>
            <person name="Jiang F."/>
            <person name="Yuan L."/>
            <person name="Wang S."/>
            <person name="Wang H."/>
            <person name="Xu D."/>
            <person name="Wang A."/>
            <person name="Fan W."/>
        </authorList>
    </citation>
    <scope>NUCLEOTIDE SEQUENCE</scope>
    <source>
        <strain evidence="13">WSJ</strain>
        <tissue evidence="13">Leaf</tissue>
    </source>
</reference>
<dbReference type="InterPro" id="IPR036431">
    <property type="entry name" value="ARID_dom_sf"/>
</dbReference>
<keyword evidence="14" id="KW-1185">Reference proteome</keyword>
<dbReference type="PROSITE" id="PS51011">
    <property type="entry name" value="ARID"/>
    <property type="match status" value="1"/>
</dbReference>
<dbReference type="Gene3D" id="2.60.120.650">
    <property type="entry name" value="Cupin"/>
    <property type="match status" value="1"/>
</dbReference>
<sequence>MGKTRPRAAEKRVLGQGSIVLTSCSKLTIPPAPVYHPTEDEFKDPLAYIYKIRPEAEQYGICKIIPPQNWKPPFALDLDTFTFPTKTQAIHQLQARPPACNSKTFELEYNRFLEEHCGKKAVKKKVVFEGKELDLCKLFNGVKRFGGYDNVVKEKKWGEVFRFVRSGGKISECSKYVLSQLYYDHLYEYESYYNKLDQVKEKTCKRELQVEKKTVQQSCKKSRINEAGEKVKLQKVDDQQSYDQICEQCRSGLHAEVMLLCDRCNKGWHIYCLSPPLKRVPPGNWYCSECFNSEKDSFGFVPGKQLSLEAFRRVADRAKKKWFGSTSASRVQLEKKFWEIVEGSVGEVEVIYGSDLDTSVCGSGFPRANDKRPSSIDASEWDEYCSSPWNLNNLPKLQGSMLRAVHHNIAGVMVPWLYIGMLFSSFCWHFEDHCFYSMNYHHWGEPKCWYSVPGSEASAFEKVMRDSLPDLFEAQPDLLFQLVTMLNPSVLQEHNVPVYSVLQEPGNFVITFPRSYHGGFNFGLNCAEAVNFAPADWLPYGGFGAELYQHYRRPSVLSHEELLCVVLKNDFDRDALPYLKNELLRVYNKEKSWRERLWKNGIIRSSPMAPRKQPNYVGVEEDATCIICQQFLYLSAVGCNCRPSAFVCLEHWENLCECKPCKRHFLYRHTLAELNNLVIMMETQNSEETIQKRNTRKHLTCANESPLLSKKIKGGHVSITQLAQDWLLRSCKILQMPYSNDAYALALKEAEQFLWAGSEMDPVREVATNLAEAQNWAEGVRDCLAKIELWPSHHNCEMERVKVEDLTTLLNVSPVPCNEPGHLKLKGYEEEAKELIHEISSALSTPFNVSIVDLEALYSKACEFAIYVNESEELLTKLTVIKLWLHTVRNCISEKSPGIIEIGIINNLKSKIVDLQLQVPEVPLFLDFAKQVEVCQSRCTEMLRGSITLKNLEVLIQEYDGFTVNVPELKLLKQYQSDAFDWLSHFNNILKNAHVREDQENVVNELICLERDGSLLKVQVDELLLVDVELKKASCRVEAWKVLHSKVQLESIQQVMTVAIELQIENEKVFRKISDVIAQVVCLEEKAKHILACELQMSDFEDIVRASEDVCALFPSLDGVKKALSVAKSWLMKSKPYLVSDLSMKSVANSLLKVDDLKELVSESKSLKIYMEERFLLEDVLQKYILWEHNACSALNDAESLLNSLDVGYEISFDIISRIQDHVAKMESIMENELSHRFDSIVIPKVQEICAFLNWCSKALVFHAGVPTLKEVELLLEDAKHHHVTYVDRSFWRSLLDGVNWLKQSVEILCCGTVTRSNVSDAEEALRQSKMIKIPCPLIVDQLHDAIKRHNVWVDEVKAFFSCSARGRPWSLLLQLEGSGSTNAFNCMEYNMVLSEVQRVKEWKQRAGNIVGVKVDDSSNTLLLNGLSQILVTLDRSLYVYDKHSGCSQTSFCMVCFSDSQNQELLTCSVCMDCYHMHCVKPSVGGTSHATSHICPYCHIIECGKISRLKVDVKRPELDMFLELSSDAENLCVEIEEKAVIHQIVEKSLACKASLLKIVEFSLASLGEDLSVVVSQLSTALKALEVAGVYDRESNGCFEVALARNSWRVRASKLLIGSQKPSIYQIQRLLKEGLTISIALEDHFWQKLEAMKQFGLQWAAKARKVSADAGALELHEVFELIAEGENIPVHFDKELKLLKERSMLYCICRKPYDQRPMIACDKCDEWYHFDCIRLSWAPKYYVCPACKVDIADDSKCTSSSIAQERSNGECEEPQTPSPRPIELRREAESNDISTKRRSGIERLLWRNRKPYRRTAKKRMDLDILSPFFHVHY</sequence>
<evidence type="ECO:0000259" key="11">
    <source>
        <dbReference type="PROSITE" id="PS51183"/>
    </source>
</evidence>
<keyword evidence="3" id="KW-0677">Repeat</keyword>
<dbReference type="InterPro" id="IPR013083">
    <property type="entry name" value="Znf_RING/FYVE/PHD"/>
</dbReference>
<comment type="subcellular location">
    <subcellularLocation>
        <location evidence="1">Nucleus</location>
    </subcellularLocation>
</comment>
<keyword evidence="5" id="KW-0862">Zinc</keyword>
<dbReference type="Pfam" id="PF02928">
    <property type="entry name" value="zf-C5HC2"/>
    <property type="match status" value="1"/>
</dbReference>
<dbReference type="GO" id="GO:0005634">
    <property type="term" value="C:nucleus"/>
    <property type="evidence" value="ECO:0007669"/>
    <property type="project" value="UniProtKB-SubCell"/>
</dbReference>
<protein>
    <recommendedName>
        <fullName evidence="15">[Histone H3]-trimethyl-L-lysine(4) demethylase</fullName>
    </recommendedName>
</protein>
<dbReference type="InterPro" id="IPR001841">
    <property type="entry name" value="Znf_RING"/>
</dbReference>
<proteinExistence type="predicted"/>
<dbReference type="InterPro" id="IPR001606">
    <property type="entry name" value="ARID_dom"/>
</dbReference>
<feature type="domain" description="JmjC" evidence="12">
    <location>
        <begin position="383"/>
        <end position="549"/>
    </location>
</feature>
<dbReference type="InterPro" id="IPR013637">
    <property type="entry name" value="Lys_sp_deMease-like_dom"/>
</dbReference>
<evidence type="ECO:0000256" key="1">
    <source>
        <dbReference type="ARBA" id="ARBA00004123"/>
    </source>
</evidence>